<organism evidence="2 3">
    <name type="scientific">Tanacetum coccineum</name>
    <dbReference type="NCBI Taxonomy" id="301880"/>
    <lineage>
        <taxon>Eukaryota</taxon>
        <taxon>Viridiplantae</taxon>
        <taxon>Streptophyta</taxon>
        <taxon>Embryophyta</taxon>
        <taxon>Tracheophyta</taxon>
        <taxon>Spermatophyta</taxon>
        <taxon>Magnoliopsida</taxon>
        <taxon>eudicotyledons</taxon>
        <taxon>Gunneridae</taxon>
        <taxon>Pentapetalae</taxon>
        <taxon>asterids</taxon>
        <taxon>campanulids</taxon>
        <taxon>Asterales</taxon>
        <taxon>Asteraceae</taxon>
        <taxon>Asteroideae</taxon>
        <taxon>Anthemideae</taxon>
        <taxon>Anthemidinae</taxon>
        <taxon>Tanacetum</taxon>
    </lineage>
</organism>
<protein>
    <submittedName>
        <fullName evidence="2">Reverse transcriptase domain-containing protein</fullName>
    </submittedName>
</protein>
<sequence>MKINQYVLEEGVLFKKGYLAPMLRCVGHLQASYVIREIRMGSCGMHIGARSVVAKAIRQGYYWPTMHKDVRNVTQKCDSCQENGLVERANKILLEGIKARLGRERVGWVDELPNVLWAHCTSLKQRNGETPFSFTYGSEAMILTKIGMPTHRTMMIREDENEDELRLNMDLLQVRRKAAPIKRSQIQDQYGAVL</sequence>
<keyword evidence="2" id="KW-0695">RNA-directed DNA polymerase</keyword>
<feature type="domain" description="Integrase zinc-binding" evidence="1">
    <location>
        <begin position="34"/>
        <end position="83"/>
    </location>
</feature>
<name>A0ABQ5B5R8_9ASTR</name>
<keyword evidence="2" id="KW-0548">Nucleotidyltransferase</keyword>
<dbReference type="Pfam" id="PF17921">
    <property type="entry name" value="Integrase_H2C2"/>
    <property type="match status" value="1"/>
</dbReference>
<gene>
    <name evidence="2" type="ORF">Tco_0856539</name>
</gene>
<proteinExistence type="predicted"/>
<accession>A0ABQ5B5R8</accession>
<dbReference type="GO" id="GO:0003964">
    <property type="term" value="F:RNA-directed DNA polymerase activity"/>
    <property type="evidence" value="ECO:0007669"/>
    <property type="project" value="UniProtKB-KW"/>
</dbReference>
<dbReference type="InterPro" id="IPR041588">
    <property type="entry name" value="Integrase_H2C2"/>
</dbReference>
<keyword evidence="3" id="KW-1185">Reference proteome</keyword>
<evidence type="ECO:0000313" key="2">
    <source>
        <dbReference type="EMBL" id="GJT09497.1"/>
    </source>
</evidence>
<dbReference type="PANTHER" id="PTHR48475">
    <property type="entry name" value="RIBONUCLEASE H"/>
    <property type="match status" value="1"/>
</dbReference>
<dbReference type="InterPro" id="IPR012337">
    <property type="entry name" value="RNaseH-like_sf"/>
</dbReference>
<comment type="caution">
    <text evidence="2">The sequence shown here is derived from an EMBL/GenBank/DDBJ whole genome shotgun (WGS) entry which is preliminary data.</text>
</comment>
<evidence type="ECO:0000259" key="1">
    <source>
        <dbReference type="Pfam" id="PF17921"/>
    </source>
</evidence>
<dbReference type="EMBL" id="BQNB010012911">
    <property type="protein sequence ID" value="GJT09497.1"/>
    <property type="molecule type" value="Genomic_DNA"/>
</dbReference>
<dbReference type="PANTHER" id="PTHR48475:SF2">
    <property type="entry name" value="RIBONUCLEASE H"/>
    <property type="match status" value="1"/>
</dbReference>
<dbReference type="Proteomes" id="UP001151760">
    <property type="component" value="Unassembled WGS sequence"/>
</dbReference>
<reference evidence="2" key="2">
    <citation type="submission" date="2022-01" db="EMBL/GenBank/DDBJ databases">
        <authorList>
            <person name="Yamashiro T."/>
            <person name="Shiraishi A."/>
            <person name="Satake H."/>
            <person name="Nakayama K."/>
        </authorList>
    </citation>
    <scope>NUCLEOTIDE SEQUENCE</scope>
</reference>
<evidence type="ECO:0000313" key="3">
    <source>
        <dbReference type="Proteomes" id="UP001151760"/>
    </source>
</evidence>
<dbReference type="SUPFAM" id="SSF53098">
    <property type="entry name" value="Ribonuclease H-like"/>
    <property type="match status" value="1"/>
</dbReference>
<reference evidence="2" key="1">
    <citation type="journal article" date="2022" name="Int. J. Mol. Sci.">
        <title>Draft Genome of Tanacetum Coccineum: Genomic Comparison of Closely Related Tanacetum-Family Plants.</title>
        <authorList>
            <person name="Yamashiro T."/>
            <person name="Shiraishi A."/>
            <person name="Nakayama K."/>
            <person name="Satake H."/>
        </authorList>
    </citation>
    <scope>NUCLEOTIDE SEQUENCE</scope>
</reference>
<dbReference type="Gene3D" id="1.10.340.70">
    <property type="match status" value="1"/>
</dbReference>
<keyword evidence="2" id="KW-0808">Transferase</keyword>